<dbReference type="Proteomes" id="UP000028542">
    <property type="component" value="Unassembled WGS sequence"/>
</dbReference>
<dbReference type="InterPro" id="IPR015422">
    <property type="entry name" value="PyrdxlP-dep_Trfase_small"/>
</dbReference>
<dbReference type="Gene3D" id="3.40.640.10">
    <property type="entry name" value="Type I PLP-dependent aspartate aminotransferase-like (Major domain)"/>
    <property type="match status" value="1"/>
</dbReference>
<keyword evidence="2 4" id="KW-0560">Oxidoreductase</keyword>
<evidence type="ECO:0000256" key="4">
    <source>
        <dbReference type="HAMAP-Rule" id="MF_00712"/>
    </source>
</evidence>
<comment type="catalytic activity">
    <reaction evidence="3 4">
        <text>N(6)-[(R)-lipoyl]-L-lysyl-[glycine-cleavage complex H protein] + glycine + H(+) = N(6)-[(R)-S(8)-aminomethyldihydrolipoyl]-L-lysyl-[glycine-cleavage complex H protein] + CO2</text>
        <dbReference type="Rhea" id="RHEA:24304"/>
        <dbReference type="Rhea" id="RHEA-COMP:10494"/>
        <dbReference type="Rhea" id="RHEA-COMP:10495"/>
        <dbReference type="ChEBI" id="CHEBI:15378"/>
        <dbReference type="ChEBI" id="CHEBI:16526"/>
        <dbReference type="ChEBI" id="CHEBI:57305"/>
        <dbReference type="ChEBI" id="CHEBI:83099"/>
        <dbReference type="ChEBI" id="CHEBI:83143"/>
        <dbReference type="EC" id="1.4.4.2"/>
    </reaction>
</comment>
<dbReference type="InterPro" id="IPR015424">
    <property type="entry name" value="PyrdxlP-dep_Trfase"/>
</dbReference>
<dbReference type="SUPFAM" id="SSF53383">
    <property type="entry name" value="PLP-dependent transferases"/>
    <property type="match status" value="1"/>
</dbReference>
<evidence type="ECO:0000259" key="5">
    <source>
        <dbReference type="Pfam" id="PF02347"/>
    </source>
</evidence>
<keyword evidence="7" id="KW-1185">Reference proteome</keyword>
<dbReference type="eggNOG" id="COG0403">
    <property type="taxonomic scope" value="Bacteria"/>
</dbReference>
<dbReference type="NCBIfam" id="NF001696">
    <property type="entry name" value="PRK00451.1"/>
    <property type="match status" value="1"/>
</dbReference>
<name>A0A084JGT8_9CLOT</name>
<evidence type="ECO:0000256" key="2">
    <source>
        <dbReference type="ARBA" id="ARBA00023002"/>
    </source>
</evidence>
<evidence type="ECO:0000313" key="7">
    <source>
        <dbReference type="Proteomes" id="UP000028542"/>
    </source>
</evidence>
<dbReference type="Gene3D" id="3.90.1150.10">
    <property type="entry name" value="Aspartate Aminotransferase, domain 1"/>
    <property type="match status" value="1"/>
</dbReference>
<reference evidence="6 7" key="1">
    <citation type="submission" date="2014-07" db="EMBL/GenBank/DDBJ databases">
        <title>Draft genome of Clostridium sulfidigenes 113A isolated from sediments associated with methane hydrate from Krishna Godavari basin.</title>
        <authorList>
            <person name="Honkalas V.S."/>
            <person name="Dabir A.P."/>
            <person name="Arora P."/>
            <person name="Dhakephalkar P.K."/>
        </authorList>
    </citation>
    <scope>NUCLEOTIDE SEQUENCE [LARGE SCALE GENOMIC DNA]</scope>
    <source>
        <strain evidence="6 7">113A</strain>
    </source>
</reference>
<dbReference type="EMBL" id="JPMD01000004">
    <property type="protein sequence ID" value="KEZ88172.1"/>
    <property type="molecule type" value="Genomic_DNA"/>
</dbReference>
<dbReference type="EC" id="1.4.4.2" evidence="4"/>
<comment type="caution">
    <text evidence="6">The sequence shown here is derived from an EMBL/GenBank/DDBJ whole genome shotgun (WGS) entry which is preliminary data.</text>
</comment>
<dbReference type="GO" id="GO:0019464">
    <property type="term" value="P:glycine decarboxylation via glycine cleavage system"/>
    <property type="evidence" value="ECO:0007669"/>
    <property type="project" value="UniProtKB-UniRule"/>
</dbReference>
<sequence>MFPYIPITEREKNQMLDFISVKSIEDLFKDIPDNLKLNRELNIDKGLSELEVEKIMTNLANKNKSIEDFICFLGAGMYDHYVPSICKHLTGRTEFYTAYTPYQPEISQGTLQAVFEYQTMICNLTGMEVSNSSMYDGATAAVEASVMAIENTKRNTIIVSKTVHPDTRQVLKTYLKYKGYDLLEVDESNGVTDIEKVKSLLNKDVAGVIIQSPNFFGIIEEVEELEKDVHLNKSLLIMSVDPLSLGVLKSPGELGADIAIGDGQSLGANINFGGPGLGFLNTTKKLMRKMPGRIVGETDDSHGNKGYVLTLQAREQHIRREKATSNICSDQTLMAIGAAVYMATIGKEGIKEIGAQCIKKSHYAFNQLIESGKYKPLFNKPFFKEFAVKSDTCLCEINNKLLDNNILGGYILEEDYPQYKNSMLLCVTEKRSKDEIDKLVKVMEEI</sequence>
<dbReference type="InterPro" id="IPR015421">
    <property type="entry name" value="PyrdxlP-dep_Trfase_major"/>
</dbReference>
<dbReference type="STRING" id="318464.IO99_03350"/>
<gene>
    <name evidence="4" type="primary">gcvPA</name>
    <name evidence="6" type="ORF">IO99_03350</name>
</gene>
<dbReference type="InterPro" id="IPR020581">
    <property type="entry name" value="GDC_P"/>
</dbReference>
<feature type="domain" description="Glycine cleavage system P-protein N-terminal" evidence="5">
    <location>
        <begin position="4"/>
        <end position="442"/>
    </location>
</feature>
<dbReference type="PANTHER" id="PTHR42806:SF1">
    <property type="entry name" value="GLYCINE DEHYDROGENASE (DECARBOXYLATING)"/>
    <property type="match status" value="1"/>
</dbReference>
<dbReference type="PANTHER" id="PTHR42806">
    <property type="entry name" value="GLYCINE CLEAVAGE SYSTEM P-PROTEIN"/>
    <property type="match status" value="1"/>
</dbReference>
<dbReference type="GO" id="GO:0004375">
    <property type="term" value="F:glycine dehydrogenase (decarboxylating) activity"/>
    <property type="evidence" value="ECO:0007669"/>
    <property type="project" value="UniProtKB-EC"/>
</dbReference>
<dbReference type="Pfam" id="PF02347">
    <property type="entry name" value="GDC-P"/>
    <property type="match status" value="1"/>
</dbReference>
<accession>A0A084JGT8</accession>
<evidence type="ECO:0000256" key="3">
    <source>
        <dbReference type="ARBA" id="ARBA00049026"/>
    </source>
</evidence>
<evidence type="ECO:0000313" key="6">
    <source>
        <dbReference type="EMBL" id="KEZ88172.1"/>
    </source>
</evidence>
<comment type="function">
    <text evidence="1 4">The glycine cleavage system catalyzes the degradation of glycine. The P protein binds the alpha-amino group of glycine through its pyridoxal phosphate cofactor; CO(2) is released and the remaining methylamine moiety is then transferred to the lipoamide cofactor of the H protein.</text>
</comment>
<dbReference type="InterPro" id="IPR049315">
    <property type="entry name" value="GDC-P_N"/>
</dbReference>
<dbReference type="CDD" id="cd00613">
    <property type="entry name" value="GDC-P"/>
    <property type="match status" value="1"/>
</dbReference>
<dbReference type="HAMAP" id="MF_00712">
    <property type="entry name" value="GcvPA"/>
    <property type="match status" value="1"/>
</dbReference>
<comment type="subunit">
    <text evidence="4">The glycine cleavage system is composed of four proteins: P, T, L and H. In this organism, the P 'protein' is a heterodimer of two subunits.</text>
</comment>
<dbReference type="GO" id="GO:0009116">
    <property type="term" value="P:nucleoside metabolic process"/>
    <property type="evidence" value="ECO:0007669"/>
    <property type="project" value="InterPro"/>
</dbReference>
<comment type="similarity">
    <text evidence="4">Belongs to the GcvP family. N-terminal subunit subfamily.</text>
</comment>
<dbReference type="PIRSF" id="PIRSF006815">
    <property type="entry name" value="GcvPA"/>
    <property type="match status" value="1"/>
</dbReference>
<evidence type="ECO:0000256" key="1">
    <source>
        <dbReference type="ARBA" id="ARBA00003788"/>
    </source>
</evidence>
<protein>
    <recommendedName>
        <fullName evidence="4">Probable glycine dehydrogenase (decarboxylating) subunit 1</fullName>
        <ecNumber evidence="4">1.4.4.2</ecNumber>
    </recommendedName>
    <alternativeName>
        <fullName evidence="4">Glycine cleavage system P-protein subunit 1</fullName>
    </alternativeName>
    <alternativeName>
        <fullName evidence="4">Glycine decarboxylase subunit 1</fullName>
    </alternativeName>
    <alternativeName>
        <fullName evidence="4">Glycine dehydrogenase (aminomethyl-transferring) subunit 1</fullName>
    </alternativeName>
</protein>
<proteinExistence type="inferred from homology"/>
<dbReference type="InterPro" id="IPR023010">
    <property type="entry name" value="GcvPA"/>
</dbReference>
<dbReference type="AlphaFoldDB" id="A0A084JGT8"/>
<dbReference type="RefSeq" id="WP_035130185.1">
    <property type="nucleotide sequence ID" value="NZ_JPMD01000004.1"/>
</dbReference>
<organism evidence="6 7">
    <name type="scientific">Clostridium sulfidigenes</name>
    <dbReference type="NCBI Taxonomy" id="318464"/>
    <lineage>
        <taxon>Bacteria</taxon>
        <taxon>Bacillati</taxon>
        <taxon>Bacillota</taxon>
        <taxon>Clostridia</taxon>
        <taxon>Eubacteriales</taxon>
        <taxon>Clostridiaceae</taxon>
        <taxon>Clostridium</taxon>
    </lineage>
</organism>